<keyword evidence="1 3" id="KW-0808">Transferase</keyword>
<organism evidence="3 4">
    <name type="scientific">Bosea massiliensis</name>
    <dbReference type="NCBI Taxonomy" id="151419"/>
    <lineage>
        <taxon>Bacteria</taxon>
        <taxon>Pseudomonadati</taxon>
        <taxon>Pseudomonadota</taxon>
        <taxon>Alphaproteobacteria</taxon>
        <taxon>Hyphomicrobiales</taxon>
        <taxon>Boseaceae</taxon>
        <taxon>Bosea</taxon>
    </lineage>
</organism>
<dbReference type="GO" id="GO:0008168">
    <property type="term" value="F:methyltransferase activity"/>
    <property type="evidence" value="ECO:0007669"/>
    <property type="project" value="UniProtKB-KW"/>
</dbReference>
<evidence type="ECO:0000256" key="1">
    <source>
        <dbReference type="ARBA" id="ARBA00022679"/>
    </source>
</evidence>
<evidence type="ECO:0000259" key="2">
    <source>
        <dbReference type="Pfam" id="PF13649"/>
    </source>
</evidence>
<keyword evidence="4" id="KW-1185">Reference proteome</keyword>
<dbReference type="PANTHER" id="PTHR43861">
    <property type="entry name" value="TRANS-ACONITATE 2-METHYLTRANSFERASE-RELATED"/>
    <property type="match status" value="1"/>
</dbReference>
<dbReference type="RefSeq" id="WP_377817206.1">
    <property type="nucleotide sequence ID" value="NZ_JBHSLU010000043.1"/>
</dbReference>
<gene>
    <name evidence="3" type="ORF">ACFPN9_14235</name>
</gene>
<sequence length="259" mass="27851">MKKDGALLPNTARRTSQLFGIDPVVATGCMMAERKGPIMPPELTYTPAAGHHWLTPFYDIGVAALTRERQWRNALIEQLRPTPSDVILDVGCGTGSLLLRVGNVAPSAQLIGVDPDPAVLARAQKRLSAAGLSVVLHVGFARQVAVLLEGRRPTKIVSSLVFHQVPMAEKVAALTAMYAALAAGGELHIADYGLQRTQIMRFLFRGIIQNLDGRVNTEPNARGVLPELMRGAGFQNVEETAAIATPSGSISLYRGVRTR</sequence>
<evidence type="ECO:0000313" key="4">
    <source>
        <dbReference type="Proteomes" id="UP001596060"/>
    </source>
</evidence>
<dbReference type="EMBL" id="JBHSLU010000043">
    <property type="protein sequence ID" value="MFC5506414.1"/>
    <property type="molecule type" value="Genomic_DNA"/>
</dbReference>
<dbReference type="Pfam" id="PF13649">
    <property type="entry name" value="Methyltransf_25"/>
    <property type="match status" value="1"/>
</dbReference>
<dbReference type="EC" id="2.1.1.-" evidence="3"/>
<comment type="caution">
    <text evidence="3">The sequence shown here is derived from an EMBL/GenBank/DDBJ whole genome shotgun (WGS) entry which is preliminary data.</text>
</comment>
<reference evidence="4" key="1">
    <citation type="journal article" date="2019" name="Int. J. Syst. Evol. Microbiol.">
        <title>The Global Catalogue of Microorganisms (GCM) 10K type strain sequencing project: providing services to taxonomists for standard genome sequencing and annotation.</title>
        <authorList>
            <consortium name="The Broad Institute Genomics Platform"/>
            <consortium name="The Broad Institute Genome Sequencing Center for Infectious Disease"/>
            <person name="Wu L."/>
            <person name="Ma J."/>
        </authorList>
    </citation>
    <scope>NUCLEOTIDE SEQUENCE [LARGE SCALE GENOMIC DNA]</scope>
    <source>
        <strain evidence="4">CCUG 43117</strain>
    </source>
</reference>
<accession>A0ABW0P178</accession>
<evidence type="ECO:0000313" key="3">
    <source>
        <dbReference type="EMBL" id="MFC5506414.1"/>
    </source>
</evidence>
<keyword evidence="3" id="KW-0489">Methyltransferase</keyword>
<proteinExistence type="predicted"/>
<dbReference type="InterPro" id="IPR041698">
    <property type="entry name" value="Methyltransf_25"/>
</dbReference>
<protein>
    <submittedName>
        <fullName evidence="3">Class I SAM-dependent methyltransferase</fullName>
        <ecNumber evidence="3">2.1.1.-</ecNumber>
    </submittedName>
</protein>
<dbReference type="PANTHER" id="PTHR43861:SF3">
    <property type="entry name" value="PUTATIVE (AFU_ORTHOLOGUE AFUA_2G14390)-RELATED"/>
    <property type="match status" value="1"/>
</dbReference>
<name>A0ABW0P178_9HYPH</name>
<dbReference type="SUPFAM" id="SSF53335">
    <property type="entry name" value="S-adenosyl-L-methionine-dependent methyltransferases"/>
    <property type="match status" value="1"/>
</dbReference>
<dbReference type="InterPro" id="IPR029063">
    <property type="entry name" value="SAM-dependent_MTases_sf"/>
</dbReference>
<dbReference type="Proteomes" id="UP001596060">
    <property type="component" value="Unassembled WGS sequence"/>
</dbReference>
<dbReference type="GO" id="GO:0032259">
    <property type="term" value="P:methylation"/>
    <property type="evidence" value="ECO:0007669"/>
    <property type="project" value="UniProtKB-KW"/>
</dbReference>
<dbReference type="Gene3D" id="3.40.50.150">
    <property type="entry name" value="Vaccinia Virus protein VP39"/>
    <property type="match status" value="1"/>
</dbReference>
<feature type="domain" description="Methyltransferase" evidence="2">
    <location>
        <begin position="87"/>
        <end position="185"/>
    </location>
</feature>
<dbReference type="CDD" id="cd02440">
    <property type="entry name" value="AdoMet_MTases"/>
    <property type="match status" value="1"/>
</dbReference>